<dbReference type="EMBL" id="BMAV01007020">
    <property type="protein sequence ID" value="GFY49439.1"/>
    <property type="molecule type" value="Genomic_DNA"/>
</dbReference>
<dbReference type="Proteomes" id="UP000886998">
    <property type="component" value="Unassembled WGS sequence"/>
</dbReference>
<organism evidence="1 2">
    <name type="scientific">Trichonephila inaurata madagascariensis</name>
    <dbReference type="NCBI Taxonomy" id="2747483"/>
    <lineage>
        <taxon>Eukaryota</taxon>
        <taxon>Metazoa</taxon>
        <taxon>Ecdysozoa</taxon>
        <taxon>Arthropoda</taxon>
        <taxon>Chelicerata</taxon>
        <taxon>Arachnida</taxon>
        <taxon>Araneae</taxon>
        <taxon>Araneomorphae</taxon>
        <taxon>Entelegynae</taxon>
        <taxon>Araneoidea</taxon>
        <taxon>Nephilidae</taxon>
        <taxon>Trichonephila</taxon>
        <taxon>Trichonephila inaurata</taxon>
    </lineage>
</organism>
<proteinExistence type="predicted"/>
<sequence length="97" mass="11403">MCCICGIKLEHSHCHNRSSCPGETQTFQWPLICRIGRRVKKSVTRYRQLQFELVFLALLGFPKDERNGKHCHFPYVSSRRALHFCYDYAAFCMDIAM</sequence>
<keyword evidence="2" id="KW-1185">Reference proteome</keyword>
<gene>
    <name evidence="1" type="ORF">TNIN_70731</name>
</gene>
<name>A0A8X6XBF0_9ARAC</name>
<dbReference type="AlphaFoldDB" id="A0A8X6XBF0"/>
<reference evidence="1" key="1">
    <citation type="submission" date="2020-08" db="EMBL/GenBank/DDBJ databases">
        <title>Multicomponent nature underlies the extraordinary mechanical properties of spider dragline silk.</title>
        <authorList>
            <person name="Kono N."/>
            <person name="Nakamura H."/>
            <person name="Mori M."/>
            <person name="Yoshida Y."/>
            <person name="Ohtoshi R."/>
            <person name="Malay A.D."/>
            <person name="Moran D.A.P."/>
            <person name="Tomita M."/>
            <person name="Numata K."/>
            <person name="Arakawa K."/>
        </authorList>
    </citation>
    <scope>NUCLEOTIDE SEQUENCE</scope>
</reference>
<protein>
    <submittedName>
        <fullName evidence="1">Uncharacterized protein</fullName>
    </submittedName>
</protein>
<evidence type="ECO:0000313" key="2">
    <source>
        <dbReference type="Proteomes" id="UP000886998"/>
    </source>
</evidence>
<evidence type="ECO:0000313" key="1">
    <source>
        <dbReference type="EMBL" id="GFY49439.1"/>
    </source>
</evidence>
<comment type="caution">
    <text evidence="1">The sequence shown here is derived from an EMBL/GenBank/DDBJ whole genome shotgun (WGS) entry which is preliminary data.</text>
</comment>
<accession>A0A8X6XBF0</accession>